<evidence type="ECO:0000256" key="1">
    <source>
        <dbReference type="SAM" id="MobiDB-lite"/>
    </source>
</evidence>
<dbReference type="AlphaFoldDB" id="D2B5P1"/>
<keyword evidence="3" id="KW-1185">Reference proteome</keyword>
<protein>
    <submittedName>
        <fullName evidence="2">Uncharacterized protein</fullName>
    </submittedName>
</protein>
<name>D2B5P1_STRRD</name>
<feature type="compositionally biased region" description="Basic and acidic residues" evidence="1">
    <location>
        <begin position="125"/>
        <end position="137"/>
    </location>
</feature>
<evidence type="ECO:0000313" key="2">
    <source>
        <dbReference type="EMBL" id="ACZ91345.1"/>
    </source>
</evidence>
<reference evidence="2 3" key="1">
    <citation type="journal article" date="2010" name="Stand. Genomic Sci.">
        <title>Complete genome sequence of Streptosporangium roseum type strain (NI 9100).</title>
        <authorList>
            <person name="Nolan M."/>
            <person name="Sikorski J."/>
            <person name="Jando M."/>
            <person name="Lucas S."/>
            <person name="Lapidus A."/>
            <person name="Glavina Del Rio T."/>
            <person name="Chen F."/>
            <person name="Tice H."/>
            <person name="Pitluck S."/>
            <person name="Cheng J.F."/>
            <person name="Chertkov O."/>
            <person name="Sims D."/>
            <person name="Meincke L."/>
            <person name="Brettin T."/>
            <person name="Han C."/>
            <person name="Detter J.C."/>
            <person name="Bruce D."/>
            <person name="Goodwin L."/>
            <person name="Land M."/>
            <person name="Hauser L."/>
            <person name="Chang Y.J."/>
            <person name="Jeffries C.D."/>
            <person name="Ivanova N."/>
            <person name="Mavromatis K."/>
            <person name="Mikhailova N."/>
            <person name="Chen A."/>
            <person name="Palaniappan K."/>
            <person name="Chain P."/>
            <person name="Rohde M."/>
            <person name="Goker M."/>
            <person name="Bristow J."/>
            <person name="Eisen J.A."/>
            <person name="Markowitz V."/>
            <person name="Hugenholtz P."/>
            <person name="Kyrpides N.C."/>
            <person name="Klenk H.P."/>
        </authorList>
    </citation>
    <scope>NUCLEOTIDE SEQUENCE [LARGE SCALE GENOMIC DNA]</scope>
    <source>
        <strain evidence="3">ATCC 12428 / DSM 43021 / JCM 3005 / NI 9100</strain>
    </source>
</reference>
<accession>D2B5P1</accession>
<dbReference type="EMBL" id="CP001814">
    <property type="protein sequence ID" value="ACZ91345.1"/>
    <property type="molecule type" value="Genomic_DNA"/>
</dbReference>
<feature type="region of interest" description="Disordered" evidence="1">
    <location>
        <begin position="164"/>
        <end position="244"/>
    </location>
</feature>
<sequence length="264" mass="28040">MACTATVTTRLPDGTSTHVVDDIQAGEAARTRDLAAPVPHRTARAGRPRTGQLEAARSTHPSPRWTSISRGMCSMSIWWDRCASRGSTPPVFGPADRLPRPSDQAERCAARVRAGGSPTFGTDAHACHSGDGPESRGHCGHRGRRAAPASTAIAALELASIQDDTNTAPELAPPQDDTNTAPELAPPQDDTNTAPELAPPQDDTNTARSVNTPLPVRRPGDGREQRRERLRGMKSTAAGGSFPELHRVMDALRGTGRRRAAFAS</sequence>
<feature type="compositionally biased region" description="Polar residues" evidence="1">
    <location>
        <begin position="202"/>
        <end position="212"/>
    </location>
</feature>
<feature type="region of interest" description="Disordered" evidence="1">
    <location>
        <begin position="116"/>
        <end position="148"/>
    </location>
</feature>
<feature type="region of interest" description="Disordered" evidence="1">
    <location>
        <begin position="28"/>
        <end position="67"/>
    </location>
</feature>
<dbReference type="Proteomes" id="UP000002029">
    <property type="component" value="Chromosome"/>
</dbReference>
<evidence type="ECO:0000313" key="3">
    <source>
        <dbReference type="Proteomes" id="UP000002029"/>
    </source>
</evidence>
<proteinExistence type="predicted"/>
<gene>
    <name evidence="2" type="ordered locus">Sros_8708</name>
</gene>
<dbReference type="KEGG" id="sro:Sros_8708"/>
<organism evidence="2 3">
    <name type="scientific">Streptosporangium roseum (strain ATCC 12428 / DSM 43021 / JCM 3005 / KCTC 9067 / NCIMB 10171 / NRRL 2505 / NI 9100)</name>
    <dbReference type="NCBI Taxonomy" id="479432"/>
    <lineage>
        <taxon>Bacteria</taxon>
        <taxon>Bacillati</taxon>
        <taxon>Actinomycetota</taxon>
        <taxon>Actinomycetes</taxon>
        <taxon>Streptosporangiales</taxon>
        <taxon>Streptosporangiaceae</taxon>
        <taxon>Streptosporangium</taxon>
    </lineage>
</organism>
<dbReference type="HOGENOM" id="CLU_1053451_0_0_11"/>
<feature type="compositionally biased region" description="Basic and acidic residues" evidence="1">
    <location>
        <begin position="218"/>
        <end position="231"/>
    </location>
</feature>